<comment type="caution">
    <text evidence="1">The sequence shown here is derived from an EMBL/GenBank/DDBJ whole genome shotgun (WGS) entry which is preliminary data.</text>
</comment>
<reference evidence="1" key="2">
    <citation type="submission" date="2020-06" db="EMBL/GenBank/DDBJ databases">
        <title>Helianthus annuus Genome sequencing and assembly Release 2.</title>
        <authorList>
            <person name="Gouzy J."/>
            <person name="Langlade N."/>
            <person name="Munos S."/>
        </authorList>
    </citation>
    <scope>NUCLEOTIDE SEQUENCE</scope>
    <source>
        <tissue evidence="1">Leaves</tissue>
    </source>
</reference>
<sequence length="42" mass="4621">MAIERIGMVEVDRTVEIGRRGVVGYGLMVDVNVNLEIGLESM</sequence>
<evidence type="ECO:0000313" key="1">
    <source>
        <dbReference type="EMBL" id="KAF5784090.1"/>
    </source>
</evidence>
<accession>A0A9K3HTP4</accession>
<keyword evidence="2" id="KW-1185">Reference proteome</keyword>
<dbReference type="Proteomes" id="UP000215914">
    <property type="component" value="Unassembled WGS sequence"/>
</dbReference>
<gene>
    <name evidence="1" type="ORF">HanXRQr2_Chr11g0515511</name>
</gene>
<proteinExistence type="predicted"/>
<dbReference type="AlphaFoldDB" id="A0A9K3HTP4"/>
<protein>
    <submittedName>
        <fullName evidence="1">Uncharacterized protein</fullName>
    </submittedName>
</protein>
<dbReference type="EMBL" id="MNCJ02000326">
    <property type="protein sequence ID" value="KAF5784090.1"/>
    <property type="molecule type" value="Genomic_DNA"/>
</dbReference>
<name>A0A9K3HTP4_HELAN</name>
<evidence type="ECO:0000313" key="2">
    <source>
        <dbReference type="Proteomes" id="UP000215914"/>
    </source>
</evidence>
<dbReference type="Gramene" id="mRNA:HanXRQr2_Chr11g0515511">
    <property type="protein sequence ID" value="mRNA:HanXRQr2_Chr11g0515511"/>
    <property type="gene ID" value="HanXRQr2_Chr11g0515511"/>
</dbReference>
<reference evidence="1" key="1">
    <citation type="journal article" date="2017" name="Nature">
        <title>The sunflower genome provides insights into oil metabolism, flowering and Asterid evolution.</title>
        <authorList>
            <person name="Badouin H."/>
            <person name="Gouzy J."/>
            <person name="Grassa C.J."/>
            <person name="Murat F."/>
            <person name="Staton S.E."/>
            <person name="Cottret L."/>
            <person name="Lelandais-Briere C."/>
            <person name="Owens G.L."/>
            <person name="Carrere S."/>
            <person name="Mayjonade B."/>
            <person name="Legrand L."/>
            <person name="Gill N."/>
            <person name="Kane N.C."/>
            <person name="Bowers J.E."/>
            <person name="Hubner S."/>
            <person name="Bellec A."/>
            <person name="Berard A."/>
            <person name="Berges H."/>
            <person name="Blanchet N."/>
            <person name="Boniface M.C."/>
            <person name="Brunel D."/>
            <person name="Catrice O."/>
            <person name="Chaidir N."/>
            <person name="Claudel C."/>
            <person name="Donnadieu C."/>
            <person name="Faraut T."/>
            <person name="Fievet G."/>
            <person name="Helmstetter N."/>
            <person name="King M."/>
            <person name="Knapp S.J."/>
            <person name="Lai Z."/>
            <person name="Le Paslier M.C."/>
            <person name="Lippi Y."/>
            <person name="Lorenzon L."/>
            <person name="Mandel J.R."/>
            <person name="Marage G."/>
            <person name="Marchand G."/>
            <person name="Marquand E."/>
            <person name="Bret-Mestries E."/>
            <person name="Morien E."/>
            <person name="Nambeesan S."/>
            <person name="Nguyen T."/>
            <person name="Pegot-Espagnet P."/>
            <person name="Pouilly N."/>
            <person name="Raftis F."/>
            <person name="Sallet E."/>
            <person name="Schiex T."/>
            <person name="Thomas J."/>
            <person name="Vandecasteele C."/>
            <person name="Vares D."/>
            <person name="Vear F."/>
            <person name="Vautrin S."/>
            <person name="Crespi M."/>
            <person name="Mangin B."/>
            <person name="Burke J.M."/>
            <person name="Salse J."/>
            <person name="Munos S."/>
            <person name="Vincourt P."/>
            <person name="Rieseberg L.H."/>
            <person name="Langlade N.B."/>
        </authorList>
    </citation>
    <scope>NUCLEOTIDE SEQUENCE</scope>
    <source>
        <tissue evidence="1">Leaves</tissue>
    </source>
</reference>
<organism evidence="1 2">
    <name type="scientific">Helianthus annuus</name>
    <name type="common">Common sunflower</name>
    <dbReference type="NCBI Taxonomy" id="4232"/>
    <lineage>
        <taxon>Eukaryota</taxon>
        <taxon>Viridiplantae</taxon>
        <taxon>Streptophyta</taxon>
        <taxon>Embryophyta</taxon>
        <taxon>Tracheophyta</taxon>
        <taxon>Spermatophyta</taxon>
        <taxon>Magnoliopsida</taxon>
        <taxon>eudicotyledons</taxon>
        <taxon>Gunneridae</taxon>
        <taxon>Pentapetalae</taxon>
        <taxon>asterids</taxon>
        <taxon>campanulids</taxon>
        <taxon>Asterales</taxon>
        <taxon>Asteraceae</taxon>
        <taxon>Asteroideae</taxon>
        <taxon>Heliantheae alliance</taxon>
        <taxon>Heliantheae</taxon>
        <taxon>Helianthus</taxon>
    </lineage>
</organism>